<dbReference type="SMART" id="SM00490">
    <property type="entry name" value="HELICc"/>
    <property type="match status" value="1"/>
</dbReference>
<feature type="region of interest" description="Disordered" evidence="6">
    <location>
        <begin position="519"/>
        <end position="540"/>
    </location>
</feature>
<dbReference type="PROSITE" id="PS51192">
    <property type="entry name" value="HELICASE_ATP_BIND_1"/>
    <property type="match status" value="1"/>
</dbReference>
<keyword evidence="2" id="KW-0547">Nucleotide-binding</keyword>
<keyword evidence="4 10" id="KW-0347">Helicase</keyword>
<dbReference type="Proteomes" id="UP000694941">
    <property type="component" value="Unplaced"/>
</dbReference>
<dbReference type="InterPro" id="IPR002464">
    <property type="entry name" value="DNA/RNA_helicase_DEAH_CS"/>
</dbReference>
<dbReference type="InterPro" id="IPR027417">
    <property type="entry name" value="P-loop_NTPase"/>
</dbReference>
<dbReference type="SUPFAM" id="SSF52540">
    <property type="entry name" value="P-loop containing nucleoside triphosphate hydrolases"/>
    <property type="match status" value="1"/>
</dbReference>
<dbReference type="InterPro" id="IPR001650">
    <property type="entry name" value="Helicase_C-like"/>
</dbReference>
<dbReference type="Gene3D" id="3.40.50.300">
    <property type="entry name" value="P-loop containing nucleotide triphosphate hydrolases"/>
    <property type="match status" value="3"/>
</dbReference>
<dbReference type="InterPro" id="IPR011545">
    <property type="entry name" value="DEAD/DEAH_box_helicase_dom"/>
</dbReference>
<sequence length="814" mass="92805">MGKLRKRFNWKARQVVKNDETKNDAKDEQIQLDLQVRTESYDSCNVLALPSKKEKIKKAVVTEKPSKRPLSKKQQKKLEKILEAKKKKSNRSQLFEELQKVQATQDELALLTSTAFMQTKGLKRNCHELGIDSKFQNDVKMNSIKGSKPFKERQKRGRMENANVVGIDVSSSSEGSDVEDVVNEGNIESKQDQSKDESHIENVTPMLTEEVYKQNKNKEVSKQVQSSQELLEEKQLKGPKKENDASSTPQNKPAIFVTLNRSPEIQAARLALPILAEEQVIMEAISENPVVILCGETGSGKTTQVPQFLYEGGYAREGLIGITEPRRVAAITMSQRVGMEMNLSSQEVSYQIRFEGNVTENTKIKFMTDGVLLKEIQKDFLLIRYSVIIIDEAHERSVYSDILIGLLSRIVPLREKRNNPLKLVIMSATLRVEDFTENPRLFKKPPPVIKVESRQFPVSVHFNKRTPVEDYLGDAYRKICKIHRQLPEGGILVFVTGQQEIKSLCWKLKRTFPFAKKQQFKTSNENSSTKEEENIQDSDGEWDDVKSFKQKFKGGEKKRMQKKGRKFELLPKINLDDYSVEPMDEERIQEEMGEDGDNLFSDEDDDYRVQGDLGKQTSQPLFVLPLYSLLAPDRQAKVFQPPPEGTRLCVVATNVAETSLTIPNIKYVVDTGKVKTRVYDQVSGISAFLVSWTSKASANQRAGRAGRTAPGHCYRLYSSAVFNDEFTQFSAPEITRRPVDDLVLQMKAMYIDKVVNFPFPSPPDEEALKAGEKRLIMMGALYEPIRPTRFKEVKKCEFHCIDVIFVMFDRIKLQ</sequence>
<name>A0ABM1B6E0_LIMPO</name>
<comment type="similarity">
    <text evidence="1">Belongs to the DEAD box helicase family. DEAH subfamily.</text>
</comment>
<dbReference type="RefSeq" id="XP_013775733.2">
    <property type="nucleotide sequence ID" value="XM_013920279.2"/>
</dbReference>
<keyword evidence="3" id="KW-0378">Hydrolase</keyword>
<dbReference type="SMART" id="SM00487">
    <property type="entry name" value="DEXDc"/>
    <property type="match status" value="1"/>
</dbReference>
<evidence type="ECO:0000259" key="7">
    <source>
        <dbReference type="PROSITE" id="PS51192"/>
    </source>
</evidence>
<evidence type="ECO:0000313" key="10">
    <source>
        <dbReference type="RefSeq" id="XP_013775733.2"/>
    </source>
</evidence>
<evidence type="ECO:0000256" key="2">
    <source>
        <dbReference type="ARBA" id="ARBA00022741"/>
    </source>
</evidence>
<organism evidence="9 10">
    <name type="scientific">Limulus polyphemus</name>
    <name type="common">Atlantic horseshoe crab</name>
    <dbReference type="NCBI Taxonomy" id="6850"/>
    <lineage>
        <taxon>Eukaryota</taxon>
        <taxon>Metazoa</taxon>
        <taxon>Ecdysozoa</taxon>
        <taxon>Arthropoda</taxon>
        <taxon>Chelicerata</taxon>
        <taxon>Merostomata</taxon>
        <taxon>Xiphosura</taxon>
        <taxon>Limulidae</taxon>
        <taxon>Limulus</taxon>
    </lineage>
</organism>
<evidence type="ECO:0000256" key="1">
    <source>
        <dbReference type="ARBA" id="ARBA00008792"/>
    </source>
</evidence>
<dbReference type="PROSITE" id="PS00690">
    <property type="entry name" value="DEAH_ATP_HELICASE"/>
    <property type="match status" value="1"/>
</dbReference>
<evidence type="ECO:0000256" key="5">
    <source>
        <dbReference type="ARBA" id="ARBA00022840"/>
    </source>
</evidence>
<feature type="compositionally biased region" description="Basic and acidic residues" evidence="6">
    <location>
        <begin position="231"/>
        <end position="244"/>
    </location>
</feature>
<dbReference type="PANTHER" id="PTHR18934">
    <property type="entry name" value="ATP-DEPENDENT RNA HELICASE"/>
    <property type="match status" value="1"/>
</dbReference>
<dbReference type="CDD" id="cd17982">
    <property type="entry name" value="DEXHc_DHX37"/>
    <property type="match status" value="1"/>
</dbReference>
<evidence type="ECO:0000256" key="3">
    <source>
        <dbReference type="ARBA" id="ARBA00022801"/>
    </source>
</evidence>
<protein>
    <submittedName>
        <fullName evidence="10">Probable ATP-dependent RNA helicase DHX37</fullName>
    </submittedName>
</protein>
<dbReference type="PROSITE" id="PS51194">
    <property type="entry name" value="HELICASE_CTER"/>
    <property type="match status" value="1"/>
</dbReference>
<keyword evidence="5" id="KW-0067">ATP-binding</keyword>
<feature type="domain" description="Helicase ATP-binding" evidence="7">
    <location>
        <begin position="282"/>
        <end position="448"/>
    </location>
</feature>
<dbReference type="Gene3D" id="1.10.10.2130">
    <property type="entry name" value="DEAH helicase family, winged-helix domain"/>
    <property type="match status" value="1"/>
</dbReference>
<gene>
    <name evidence="10" type="primary">LOC106460562</name>
</gene>
<reference evidence="10" key="1">
    <citation type="submission" date="2025-08" db="UniProtKB">
        <authorList>
            <consortium name="RefSeq"/>
        </authorList>
    </citation>
    <scope>IDENTIFICATION</scope>
    <source>
        <tissue evidence="10">Muscle</tissue>
    </source>
</reference>
<dbReference type="GO" id="GO:0004386">
    <property type="term" value="F:helicase activity"/>
    <property type="evidence" value="ECO:0007669"/>
    <property type="project" value="UniProtKB-KW"/>
</dbReference>
<dbReference type="GeneID" id="106460562"/>
<proteinExistence type="inferred from homology"/>
<feature type="region of interest" description="Disordered" evidence="6">
    <location>
        <begin position="214"/>
        <end position="251"/>
    </location>
</feature>
<dbReference type="PANTHER" id="PTHR18934:SF99">
    <property type="entry name" value="ATP-DEPENDENT RNA HELICASE DHX37-RELATED"/>
    <property type="match status" value="1"/>
</dbReference>
<dbReference type="Pfam" id="PF00271">
    <property type="entry name" value="Helicase_C"/>
    <property type="match status" value="1"/>
</dbReference>
<accession>A0ABM1B6E0</accession>
<dbReference type="CDD" id="cd18791">
    <property type="entry name" value="SF2_C_RHA"/>
    <property type="match status" value="1"/>
</dbReference>
<evidence type="ECO:0000256" key="4">
    <source>
        <dbReference type="ARBA" id="ARBA00022806"/>
    </source>
</evidence>
<dbReference type="InterPro" id="IPR042035">
    <property type="entry name" value="DEAH_win-hel_dom"/>
</dbReference>
<keyword evidence="9" id="KW-1185">Reference proteome</keyword>
<feature type="domain" description="Helicase C-terminal" evidence="8">
    <location>
        <begin position="574"/>
        <end position="750"/>
    </location>
</feature>
<dbReference type="InterPro" id="IPR014001">
    <property type="entry name" value="Helicase_ATP-bd"/>
</dbReference>
<dbReference type="Pfam" id="PF00270">
    <property type="entry name" value="DEAD"/>
    <property type="match status" value="1"/>
</dbReference>
<evidence type="ECO:0000259" key="8">
    <source>
        <dbReference type="PROSITE" id="PS51194"/>
    </source>
</evidence>
<evidence type="ECO:0000256" key="6">
    <source>
        <dbReference type="SAM" id="MobiDB-lite"/>
    </source>
</evidence>
<evidence type="ECO:0000313" key="9">
    <source>
        <dbReference type="Proteomes" id="UP000694941"/>
    </source>
</evidence>